<comment type="caution">
    <text evidence="1">The sequence shown here is derived from an EMBL/GenBank/DDBJ whole genome shotgun (WGS) entry which is preliminary data.</text>
</comment>
<keyword evidence="2" id="KW-1185">Reference proteome</keyword>
<protein>
    <submittedName>
        <fullName evidence="1">Twin-arginine translocation signal domain-containing protein</fullName>
    </submittedName>
</protein>
<organism evidence="1 2">
    <name type="scientific">Pseudohalocynthiibacter aestuariivivens</name>
    <dbReference type="NCBI Taxonomy" id="1591409"/>
    <lineage>
        <taxon>Bacteria</taxon>
        <taxon>Pseudomonadati</taxon>
        <taxon>Pseudomonadota</taxon>
        <taxon>Alphaproteobacteria</taxon>
        <taxon>Rhodobacterales</taxon>
        <taxon>Paracoccaceae</taxon>
        <taxon>Pseudohalocynthiibacter</taxon>
    </lineage>
</organism>
<dbReference type="NCBIfam" id="TIGR01409">
    <property type="entry name" value="TAT_signal_seq"/>
    <property type="match status" value="1"/>
</dbReference>
<dbReference type="RefSeq" id="WP_213889498.1">
    <property type="nucleotide sequence ID" value="NZ_JAGFNU010000007.1"/>
</dbReference>
<accession>A0ABV5JLW7</accession>
<dbReference type="InterPro" id="IPR019546">
    <property type="entry name" value="TAT_signal_bac_arc"/>
</dbReference>
<evidence type="ECO:0000313" key="1">
    <source>
        <dbReference type="EMBL" id="MFB9233673.1"/>
    </source>
</evidence>
<sequence>MKRRDFMKTAAAVTVASSTVQRPALAEPILAINAELKVRVLHLEPHSRGGYTLLSDGALEPRKLILPEVLDKAFGKGSFQALTQPDHWRMIDDGWFTDTDLFDPSETEGNEYDVWHANYKPECEAHDLLFDLFRDRLTGVIGYTIADLGLEFAEHPCTPRLATVRIVDKYKLEALIAAVAARTKWIVFNTERIIEAVYL</sequence>
<gene>
    <name evidence="1" type="ORF">ACFFUT_17915</name>
</gene>
<evidence type="ECO:0000313" key="2">
    <source>
        <dbReference type="Proteomes" id="UP001589683"/>
    </source>
</evidence>
<name>A0ABV5JLW7_9RHOB</name>
<dbReference type="Proteomes" id="UP001589683">
    <property type="component" value="Unassembled WGS sequence"/>
</dbReference>
<dbReference type="EMBL" id="JBHMEA010000051">
    <property type="protein sequence ID" value="MFB9233673.1"/>
    <property type="molecule type" value="Genomic_DNA"/>
</dbReference>
<reference evidence="1 2" key="1">
    <citation type="submission" date="2024-09" db="EMBL/GenBank/DDBJ databases">
        <authorList>
            <person name="Sun Q."/>
            <person name="Mori K."/>
        </authorList>
    </citation>
    <scope>NUCLEOTIDE SEQUENCE [LARGE SCALE GENOMIC DNA]</scope>
    <source>
        <strain evidence="1 2">CECT 8726</strain>
    </source>
</reference>
<proteinExistence type="predicted"/>